<dbReference type="NCBIfam" id="TIGR01557">
    <property type="entry name" value="myb_SHAQKYF"/>
    <property type="match status" value="1"/>
</dbReference>
<keyword evidence="7" id="KW-0238">DNA-binding</keyword>
<feature type="domain" description="SANT" evidence="12">
    <location>
        <begin position="73"/>
        <end position="124"/>
    </location>
</feature>
<evidence type="ECO:0000256" key="1">
    <source>
        <dbReference type="ARBA" id="ARBA00022670"/>
    </source>
</evidence>
<dbReference type="CDD" id="cd00167">
    <property type="entry name" value="SANT"/>
    <property type="match status" value="1"/>
</dbReference>
<keyword evidence="3" id="KW-0378">Hydrolase</keyword>
<evidence type="ECO:0000259" key="13">
    <source>
        <dbReference type="PROSITE" id="PS51294"/>
    </source>
</evidence>
<evidence type="ECO:0000256" key="9">
    <source>
        <dbReference type="ARBA" id="ARBA00023242"/>
    </source>
</evidence>
<dbReference type="SUPFAM" id="SSF46689">
    <property type="entry name" value="Homeodomain-like"/>
    <property type="match status" value="1"/>
</dbReference>
<dbReference type="FunFam" id="1.10.10.60:FF:000151">
    <property type="entry name" value="histone H2A deubiquitinase MYSM1 isoform X2"/>
    <property type="match status" value="1"/>
</dbReference>
<evidence type="ECO:0000259" key="11">
    <source>
        <dbReference type="PROSITE" id="PS50090"/>
    </source>
</evidence>
<accession>F0YBE2</accession>
<feature type="compositionally biased region" description="Basic and acidic residues" evidence="10">
    <location>
        <begin position="321"/>
        <end position="342"/>
    </location>
</feature>
<sequence>MNALLRASQDPASPAQSAPAAPTPENLFCDAMSPALAQSTSSAGAEPLREAARPSAASRPSASGAPRSAGRVLSTGRWTAEEHEEFIKCLAIYGREWKKVSERITTRTAAQIRSHAQKYFKKIQSGNAGEPDGGEGAAAAPPPAAPAAAPAPEVEAPISSHGALSAIDDMLRQLRKKRIALCDVAAADARSANVPRCSPDGSPALSPAPSEDDEAAAPNAENAAPPADDATAVSCEDRSPPPAYRVLDEGSAEARPPVRPRPPAPGEALRLARKRAAEEPAAGADPKLLRRRVTCEDLQGLEHRELIALEMLCSRSSLSMRRADAEDRSSLSMRRADAEDRPPPLASC</sequence>
<dbReference type="GeneID" id="20228398"/>
<feature type="compositionally biased region" description="Low complexity" evidence="10">
    <location>
        <begin position="53"/>
        <end position="70"/>
    </location>
</feature>
<dbReference type="GO" id="GO:0008237">
    <property type="term" value="F:metallopeptidase activity"/>
    <property type="evidence" value="ECO:0007669"/>
    <property type="project" value="UniProtKB-KW"/>
</dbReference>
<keyword evidence="5" id="KW-0805">Transcription regulation</keyword>
<dbReference type="GO" id="GO:0003677">
    <property type="term" value="F:DNA binding"/>
    <property type="evidence" value="ECO:0007669"/>
    <property type="project" value="UniProtKB-KW"/>
</dbReference>
<keyword evidence="2" id="KW-0479">Metal-binding</keyword>
<evidence type="ECO:0000256" key="3">
    <source>
        <dbReference type="ARBA" id="ARBA00022801"/>
    </source>
</evidence>
<dbReference type="EMBL" id="GL833130">
    <property type="protein sequence ID" value="EGB07646.1"/>
    <property type="molecule type" value="Genomic_DNA"/>
</dbReference>
<evidence type="ECO:0000256" key="5">
    <source>
        <dbReference type="ARBA" id="ARBA00023015"/>
    </source>
</evidence>
<dbReference type="AlphaFoldDB" id="F0YBE2"/>
<evidence type="ECO:0000313" key="15">
    <source>
        <dbReference type="Proteomes" id="UP000002729"/>
    </source>
</evidence>
<dbReference type="InterPro" id="IPR017930">
    <property type="entry name" value="Myb_dom"/>
</dbReference>
<evidence type="ECO:0000256" key="7">
    <source>
        <dbReference type="ARBA" id="ARBA00023125"/>
    </source>
</evidence>
<dbReference type="PROSITE" id="PS51294">
    <property type="entry name" value="HTH_MYB"/>
    <property type="match status" value="1"/>
</dbReference>
<dbReference type="eggNOG" id="KOG0724">
    <property type="taxonomic scope" value="Eukaryota"/>
</dbReference>
<keyword evidence="4" id="KW-0862">Zinc</keyword>
<dbReference type="InterPro" id="IPR001005">
    <property type="entry name" value="SANT/Myb"/>
</dbReference>
<dbReference type="Proteomes" id="UP000002729">
    <property type="component" value="Unassembled WGS sequence"/>
</dbReference>
<feature type="region of interest" description="Disordered" evidence="10">
    <location>
        <begin position="1"/>
        <end position="70"/>
    </location>
</feature>
<feature type="region of interest" description="Disordered" evidence="10">
    <location>
        <begin position="124"/>
        <end position="156"/>
    </location>
</feature>
<dbReference type="InterPro" id="IPR006447">
    <property type="entry name" value="Myb_dom_plants"/>
</dbReference>
<dbReference type="RefSeq" id="XP_009037643.1">
    <property type="nucleotide sequence ID" value="XM_009039395.1"/>
</dbReference>
<feature type="domain" description="HTH myb-type" evidence="13">
    <location>
        <begin position="70"/>
        <end position="124"/>
    </location>
</feature>
<feature type="compositionally biased region" description="Low complexity" evidence="10">
    <location>
        <begin position="216"/>
        <end position="230"/>
    </location>
</feature>
<dbReference type="PROSITE" id="PS51293">
    <property type="entry name" value="SANT"/>
    <property type="match status" value="1"/>
</dbReference>
<feature type="compositionally biased region" description="Low complexity" evidence="10">
    <location>
        <begin position="7"/>
        <end position="20"/>
    </location>
</feature>
<dbReference type="GO" id="GO:0046872">
    <property type="term" value="F:metal ion binding"/>
    <property type="evidence" value="ECO:0007669"/>
    <property type="project" value="UniProtKB-KW"/>
</dbReference>
<evidence type="ECO:0000256" key="4">
    <source>
        <dbReference type="ARBA" id="ARBA00022833"/>
    </source>
</evidence>
<keyword evidence="8" id="KW-0804">Transcription</keyword>
<reference evidence="14 15" key="1">
    <citation type="journal article" date="2011" name="Proc. Natl. Acad. Sci. U.S.A.">
        <title>Niche of harmful alga Aureococcus anophagefferens revealed through ecogenomics.</title>
        <authorList>
            <person name="Gobler C.J."/>
            <person name="Berry D.L."/>
            <person name="Dyhrman S.T."/>
            <person name="Wilhelm S.W."/>
            <person name="Salamov A."/>
            <person name="Lobanov A.V."/>
            <person name="Zhang Y."/>
            <person name="Collier J.L."/>
            <person name="Wurch L.L."/>
            <person name="Kustka A.B."/>
            <person name="Dill B.D."/>
            <person name="Shah M."/>
            <person name="VerBerkmoes N.C."/>
            <person name="Kuo A."/>
            <person name="Terry A."/>
            <person name="Pangilinan J."/>
            <person name="Lindquist E.A."/>
            <person name="Lucas S."/>
            <person name="Paulsen I.T."/>
            <person name="Hattenrath-Lehmann T.K."/>
            <person name="Talmage S.C."/>
            <person name="Walker E.A."/>
            <person name="Koch F."/>
            <person name="Burson A.M."/>
            <person name="Marcoval M.A."/>
            <person name="Tang Y.Z."/>
            <person name="Lecleir G.R."/>
            <person name="Coyne K.J."/>
            <person name="Berg G.M."/>
            <person name="Bertrand E.M."/>
            <person name="Saito M.A."/>
            <person name="Gladyshev V.N."/>
            <person name="Grigoriev I.V."/>
        </authorList>
    </citation>
    <scope>NUCLEOTIDE SEQUENCE [LARGE SCALE GENOMIC DNA]</scope>
    <source>
        <strain evidence="15">CCMP 1984</strain>
    </source>
</reference>
<evidence type="ECO:0000256" key="10">
    <source>
        <dbReference type="SAM" id="MobiDB-lite"/>
    </source>
</evidence>
<dbReference type="KEGG" id="aaf:AURANDRAFT_71786"/>
<evidence type="ECO:0000313" key="14">
    <source>
        <dbReference type="EMBL" id="EGB07646.1"/>
    </source>
</evidence>
<evidence type="ECO:0000256" key="8">
    <source>
        <dbReference type="ARBA" id="ARBA00023163"/>
    </source>
</evidence>
<dbReference type="SMART" id="SM00717">
    <property type="entry name" value="SANT"/>
    <property type="match status" value="1"/>
</dbReference>
<keyword evidence="9" id="KW-0539">Nucleus</keyword>
<keyword evidence="15" id="KW-1185">Reference proteome</keyword>
<dbReference type="InParanoid" id="F0YBE2"/>
<feature type="compositionally biased region" description="Low complexity" evidence="10">
    <location>
        <begin position="146"/>
        <end position="156"/>
    </location>
</feature>
<dbReference type="OrthoDB" id="118550at2759"/>
<keyword evidence="6" id="KW-0482">Metalloprotease</keyword>
<dbReference type="GO" id="GO:0006508">
    <property type="term" value="P:proteolysis"/>
    <property type="evidence" value="ECO:0007669"/>
    <property type="project" value="UniProtKB-KW"/>
</dbReference>
<evidence type="ECO:0000259" key="12">
    <source>
        <dbReference type="PROSITE" id="PS51293"/>
    </source>
</evidence>
<proteinExistence type="predicted"/>
<dbReference type="PANTHER" id="PTHR12802">
    <property type="entry name" value="SWI/SNF COMPLEX-RELATED"/>
    <property type="match status" value="1"/>
</dbReference>
<dbReference type="InterPro" id="IPR017884">
    <property type="entry name" value="SANT_dom"/>
</dbReference>
<feature type="region of interest" description="Disordered" evidence="10">
    <location>
        <begin position="318"/>
        <end position="348"/>
    </location>
</feature>
<keyword evidence="1" id="KW-0645">Protease</keyword>
<feature type="domain" description="Myb-like" evidence="11">
    <location>
        <begin position="76"/>
        <end position="120"/>
    </location>
</feature>
<feature type="region of interest" description="Disordered" evidence="10">
    <location>
        <begin position="190"/>
        <end position="286"/>
    </location>
</feature>
<dbReference type="Gene3D" id="1.10.10.60">
    <property type="entry name" value="Homeodomain-like"/>
    <property type="match status" value="1"/>
</dbReference>
<dbReference type="InterPro" id="IPR009057">
    <property type="entry name" value="Homeodomain-like_sf"/>
</dbReference>
<organism evidence="15">
    <name type="scientific">Aureococcus anophagefferens</name>
    <name type="common">Harmful bloom alga</name>
    <dbReference type="NCBI Taxonomy" id="44056"/>
    <lineage>
        <taxon>Eukaryota</taxon>
        <taxon>Sar</taxon>
        <taxon>Stramenopiles</taxon>
        <taxon>Ochrophyta</taxon>
        <taxon>Pelagophyceae</taxon>
        <taxon>Pelagomonadales</taxon>
        <taxon>Pelagomonadaceae</taxon>
        <taxon>Aureococcus</taxon>
    </lineage>
</organism>
<evidence type="ECO:0000256" key="2">
    <source>
        <dbReference type="ARBA" id="ARBA00022723"/>
    </source>
</evidence>
<protein>
    <submittedName>
        <fullName evidence="14">Uncharacterized protein</fullName>
    </submittedName>
</protein>
<dbReference type="Pfam" id="PF00249">
    <property type="entry name" value="Myb_DNA-binding"/>
    <property type="match status" value="1"/>
</dbReference>
<name>F0YBE2_AURAN</name>
<dbReference type="PROSITE" id="PS50090">
    <property type="entry name" value="MYB_LIKE"/>
    <property type="match status" value="1"/>
</dbReference>
<evidence type="ECO:0000256" key="6">
    <source>
        <dbReference type="ARBA" id="ARBA00023049"/>
    </source>
</evidence>
<gene>
    <name evidence="14" type="ORF">AURANDRAFT_71786</name>
</gene>